<dbReference type="Proteomes" id="UP000234483">
    <property type="component" value="Unassembled WGS sequence"/>
</dbReference>
<dbReference type="EMBL" id="CP026100">
    <property type="protein sequence ID" value="AYV47464.1"/>
    <property type="molecule type" value="Genomic_DNA"/>
</dbReference>
<dbReference type="InterPro" id="IPR002509">
    <property type="entry name" value="NODB_dom"/>
</dbReference>
<evidence type="ECO:0000256" key="5">
    <source>
        <dbReference type="ARBA" id="ARBA00032976"/>
    </source>
</evidence>
<evidence type="ECO:0000313" key="8">
    <source>
        <dbReference type="EMBL" id="PLR18306.1"/>
    </source>
</evidence>
<evidence type="ECO:0000313" key="7">
    <source>
        <dbReference type="EMBL" id="AYV47464.1"/>
    </source>
</evidence>
<dbReference type="GO" id="GO:0005975">
    <property type="term" value="P:carbohydrate metabolic process"/>
    <property type="evidence" value="ECO:0007669"/>
    <property type="project" value="InterPro"/>
</dbReference>
<evidence type="ECO:0000313" key="9">
    <source>
        <dbReference type="Proteomes" id="UP000234483"/>
    </source>
</evidence>
<sequence length="260" mass="28013">MTALEQTYEKVDAYEPDRSLKGKVRRRLIRLQHRRPARVKLERPMVSFSFDDAPATACEAGARVLESRGFRGTYYFAASLTGRDGPMGRYATGEDAARLHAAGHEIGCHTFSHLDCGQATTDVALADVAQNTQALASWGVGEAVSFAYPYGDVAAPAKTALAGRFKTLRALHHGLVANGADLNQAPAVGIEGEDGEAVALHWLDQAHRRKAWLILYTHDVAETPSAWGCTVEALERLVDGAVNAGFDVVTVAEGSRRIGL</sequence>
<gene>
    <name evidence="7" type="ORF">C1707_14990</name>
    <name evidence="8" type="ORF">CFHF_05985</name>
</gene>
<dbReference type="PROSITE" id="PS51677">
    <property type="entry name" value="NODB"/>
    <property type="match status" value="1"/>
</dbReference>
<dbReference type="EMBL" id="PJRQ01000011">
    <property type="protein sequence ID" value="PLR18306.1"/>
    <property type="molecule type" value="Genomic_DNA"/>
</dbReference>
<dbReference type="PANTHER" id="PTHR34216">
    <property type="match status" value="1"/>
</dbReference>
<accession>A0A2N5CX24</accession>
<comment type="similarity">
    <text evidence="2">Belongs to the polysaccharide deacetylase family.</text>
</comment>
<dbReference type="GO" id="GO:0016810">
    <property type="term" value="F:hydrolase activity, acting on carbon-nitrogen (but not peptide) bonds"/>
    <property type="evidence" value="ECO:0007669"/>
    <property type="project" value="InterPro"/>
</dbReference>
<organism evidence="8 9">
    <name type="scientific">Caulobacter flavus</name>
    <dbReference type="NCBI Taxonomy" id="1679497"/>
    <lineage>
        <taxon>Bacteria</taxon>
        <taxon>Pseudomonadati</taxon>
        <taxon>Pseudomonadota</taxon>
        <taxon>Alphaproteobacteria</taxon>
        <taxon>Caulobacterales</taxon>
        <taxon>Caulobacteraceae</taxon>
        <taxon>Caulobacter</taxon>
    </lineage>
</organism>
<feature type="domain" description="NodB homology" evidence="6">
    <location>
        <begin position="44"/>
        <end position="249"/>
    </location>
</feature>
<reference evidence="8 9" key="1">
    <citation type="submission" date="2017-12" db="EMBL/GenBank/DDBJ databases">
        <title>The genome sequence of Caulobacter flavus CGMCC1 15093.</title>
        <authorList>
            <person name="Gao J."/>
            <person name="Mao X."/>
            <person name="Sun J."/>
        </authorList>
    </citation>
    <scope>NUCLEOTIDE SEQUENCE [LARGE SCALE GENOMIC DNA]</scope>
    <source>
        <strain evidence="8 9">CGMCC1 15093</strain>
    </source>
</reference>
<dbReference type="RefSeq" id="WP_101712114.1">
    <property type="nucleotide sequence ID" value="NZ_CP026100.1"/>
</dbReference>
<dbReference type="Gene3D" id="3.20.20.370">
    <property type="entry name" value="Glycoside hydrolase/deacetylase"/>
    <property type="match status" value="1"/>
</dbReference>
<dbReference type="Proteomes" id="UP000281192">
    <property type="component" value="Chromosome"/>
</dbReference>
<keyword evidence="10" id="KW-1185">Reference proteome</keyword>
<dbReference type="OrthoDB" id="2795102at2"/>
<proteinExistence type="inferred from homology"/>
<evidence type="ECO:0000256" key="4">
    <source>
        <dbReference type="ARBA" id="ARBA00022729"/>
    </source>
</evidence>
<protein>
    <recommendedName>
        <fullName evidence="3">Chitooligosaccharide deacetylase</fullName>
    </recommendedName>
    <alternativeName>
        <fullName evidence="5">Nodulation protein B</fullName>
    </alternativeName>
</protein>
<evidence type="ECO:0000256" key="2">
    <source>
        <dbReference type="ARBA" id="ARBA00010973"/>
    </source>
</evidence>
<keyword evidence="4" id="KW-0732">Signal</keyword>
<dbReference type="PANTHER" id="PTHR34216:SF11">
    <property type="entry name" value="CHITOOLIGOSACCHARIDE DEACETYLASE"/>
    <property type="match status" value="1"/>
</dbReference>
<comment type="function">
    <text evidence="1">Is involved in generating a small heat-stable compound (Nod), an acylated oligomer of N-acetylglucosamine, that stimulates mitosis in various plant protoplasts.</text>
</comment>
<dbReference type="InterPro" id="IPR011330">
    <property type="entry name" value="Glyco_hydro/deAcase_b/a-brl"/>
</dbReference>
<dbReference type="AlphaFoldDB" id="A0A2N5CX24"/>
<dbReference type="Pfam" id="PF01522">
    <property type="entry name" value="Polysacc_deac_1"/>
    <property type="match status" value="1"/>
</dbReference>
<evidence type="ECO:0000256" key="1">
    <source>
        <dbReference type="ARBA" id="ARBA00003236"/>
    </source>
</evidence>
<name>A0A2N5CX24_9CAUL</name>
<reference evidence="7 10" key="2">
    <citation type="submission" date="2018-01" db="EMBL/GenBank/DDBJ databases">
        <title>Complete genome sequence of Caulobacter flavus RHGG3.</title>
        <authorList>
            <person name="Yang E."/>
        </authorList>
    </citation>
    <scope>NUCLEOTIDE SEQUENCE [LARGE SCALE GENOMIC DNA]</scope>
    <source>
        <strain evidence="7 10">RHGG3</strain>
    </source>
</reference>
<evidence type="ECO:0000256" key="3">
    <source>
        <dbReference type="ARBA" id="ARBA00020071"/>
    </source>
</evidence>
<evidence type="ECO:0000259" key="6">
    <source>
        <dbReference type="PROSITE" id="PS51677"/>
    </source>
</evidence>
<dbReference type="SUPFAM" id="SSF88713">
    <property type="entry name" value="Glycoside hydrolase/deacetylase"/>
    <property type="match status" value="1"/>
</dbReference>
<dbReference type="KEGG" id="cfh:C1707_14990"/>
<evidence type="ECO:0000313" key="10">
    <source>
        <dbReference type="Proteomes" id="UP000281192"/>
    </source>
</evidence>
<dbReference type="InterPro" id="IPR051398">
    <property type="entry name" value="Polysacch_Deacetylase"/>
</dbReference>
<dbReference type="CDD" id="cd10967">
    <property type="entry name" value="CE4_GLA_like_6s"/>
    <property type="match status" value="1"/>
</dbReference>